<evidence type="ECO:0000313" key="3">
    <source>
        <dbReference type="Proteomes" id="UP001280121"/>
    </source>
</evidence>
<organism evidence="2 3">
    <name type="scientific">Dipteronia dyeriana</name>
    <dbReference type="NCBI Taxonomy" id="168575"/>
    <lineage>
        <taxon>Eukaryota</taxon>
        <taxon>Viridiplantae</taxon>
        <taxon>Streptophyta</taxon>
        <taxon>Embryophyta</taxon>
        <taxon>Tracheophyta</taxon>
        <taxon>Spermatophyta</taxon>
        <taxon>Magnoliopsida</taxon>
        <taxon>eudicotyledons</taxon>
        <taxon>Gunneridae</taxon>
        <taxon>Pentapetalae</taxon>
        <taxon>rosids</taxon>
        <taxon>malvids</taxon>
        <taxon>Sapindales</taxon>
        <taxon>Sapindaceae</taxon>
        <taxon>Hippocastanoideae</taxon>
        <taxon>Acereae</taxon>
        <taxon>Dipteronia</taxon>
    </lineage>
</organism>
<evidence type="ECO:0000259" key="1">
    <source>
        <dbReference type="Pfam" id="PF13966"/>
    </source>
</evidence>
<protein>
    <recommendedName>
        <fullName evidence="1">Reverse transcriptase zinc-binding domain-containing protein</fullName>
    </recommendedName>
</protein>
<sequence length="130" mass="15183">MILSIPCSFSQLPNMRLWHYDKLGSYSVKSGYHLAFSLSSNPTTSGLSISESWWKFLQRFKVPSKMKLLIWWDFHNWVPTSVNLANRGMDMNSFFPVCNRWSKTMVHVMWGCPALKKIRAMYSYEGKNSC</sequence>
<dbReference type="Proteomes" id="UP001280121">
    <property type="component" value="Unassembled WGS sequence"/>
</dbReference>
<keyword evidence="3" id="KW-1185">Reference proteome</keyword>
<comment type="caution">
    <text evidence="2">The sequence shown here is derived from an EMBL/GenBank/DDBJ whole genome shotgun (WGS) entry which is preliminary data.</text>
</comment>
<dbReference type="EMBL" id="JANJYI010000001">
    <property type="protein sequence ID" value="KAK2665191.1"/>
    <property type="molecule type" value="Genomic_DNA"/>
</dbReference>
<accession>A0AAD9XSV5</accession>
<name>A0AAD9XSV5_9ROSI</name>
<dbReference type="InterPro" id="IPR026960">
    <property type="entry name" value="RVT-Znf"/>
</dbReference>
<proteinExistence type="predicted"/>
<feature type="domain" description="Reverse transcriptase zinc-binding" evidence="1">
    <location>
        <begin position="26"/>
        <end position="117"/>
    </location>
</feature>
<dbReference type="AlphaFoldDB" id="A0AAD9XSV5"/>
<reference evidence="2" key="1">
    <citation type="journal article" date="2023" name="Plant J.">
        <title>Genome sequences and population genomics provide insights into the demographic history, inbreeding, and mutation load of two 'living fossil' tree species of Dipteronia.</title>
        <authorList>
            <person name="Feng Y."/>
            <person name="Comes H.P."/>
            <person name="Chen J."/>
            <person name="Zhu S."/>
            <person name="Lu R."/>
            <person name="Zhang X."/>
            <person name="Li P."/>
            <person name="Qiu J."/>
            <person name="Olsen K.M."/>
            <person name="Qiu Y."/>
        </authorList>
    </citation>
    <scope>NUCLEOTIDE SEQUENCE</scope>
    <source>
        <strain evidence="2">KIB01</strain>
    </source>
</reference>
<gene>
    <name evidence="2" type="ORF">Ddye_003765</name>
</gene>
<evidence type="ECO:0000313" key="2">
    <source>
        <dbReference type="EMBL" id="KAK2665191.1"/>
    </source>
</evidence>
<dbReference type="Pfam" id="PF13966">
    <property type="entry name" value="zf-RVT"/>
    <property type="match status" value="1"/>
</dbReference>